<proteinExistence type="predicted"/>
<keyword evidence="3" id="KW-1185">Reference proteome</keyword>
<gene>
    <name evidence="2" type="ORF">ABT322_37715</name>
</gene>
<reference evidence="2 3" key="1">
    <citation type="submission" date="2024-06" db="EMBL/GenBank/DDBJ databases">
        <title>The Natural Products Discovery Center: Release of the First 8490 Sequenced Strains for Exploring Actinobacteria Biosynthetic Diversity.</title>
        <authorList>
            <person name="Kalkreuter E."/>
            <person name="Kautsar S.A."/>
            <person name="Yang D."/>
            <person name="Bader C.D."/>
            <person name="Teijaro C.N."/>
            <person name="Fluegel L."/>
            <person name="Davis C.M."/>
            <person name="Simpson J.R."/>
            <person name="Lauterbach L."/>
            <person name="Steele A.D."/>
            <person name="Gui C."/>
            <person name="Meng S."/>
            <person name="Li G."/>
            <person name="Viehrig K."/>
            <person name="Ye F."/>
            <person name="Su P."/>
            <person name="Kiefer A.F."/>
            <person name="Nichols A."/>
            <person name="Cepeda A.J."/>
            <person name="Yan W."/>
            <person name="Fan B."/>
            <person name="Jiang Y."/>
            <person name="Adhikari A."/>
            <person name="Zheng C.-J."/>
            <person name="Schuster L."/>
            <person name="Cowan T.M."/>
            <person name="Smanski M.J."/>
            <person name="Chevrette M.G."/>
            <person name="De Carvalho L.P.S."/>
            <person name="Shen B."/>
        </authorList>
    </citation>
    <scope>NUCLEOTIDE SEQUENCE [LARGE SCALE GENOMIC DNA]</scope>
    <source>
        <strain evidence="2 3">NPDC000632</strain>
    </source>
</reference>
<dbReference type="RefSeq" id="WP_350726725.1">
    <property type="nucleotide sequence ID" value="NZ_JBEPCO010000112.1"/>
</dbReference>
<dbReference type="GeneID" id="97362604"/>
<dbReference type="PROSITE" id="PS51257">
    <property type="entry name" value="PROKAR_LIPOPROTEIN"/>
    <property type="match status" value="1"/>
</dbReference>
<feature type="signal peptide" evidence="1">
    <location>
        <begin position="1"/>
        <end position="21"/>
    </location>
</feature>
<protein>
    <recommendedName>
        <fullName evidence="4">Secreted protein</fullName>
    </recommendedName>
</protein>
<feature type="chain" id="PRO_5045964203" description="Secreted protein" evidence="1">
    <location>
        <begin position="22"/>
        <end position="176"/>
    </location>
</feature>
<name>A0ABV1VSB4_9ACTN</name>
<dbReference type="EMBL" id="JBEPCV010000064">
    <property type="protein sequence ID" value="MER6909368.1"/>
    <property type="molecule type" value="Genomic_DNA"/>
</dbReference>
<dbReference type="Proteomes" id="UP001490330">
    <property type="component" value="Unassembled WGS sequence"/>
</dbReference>
<evidence type="ECO:0000313" key="2">
    <source>
        <dbReference type="EMBL" id="MER6909368.1"/>
    </source>
</evidence>
<evidence type="ECO:0000256" key="1">
    <source>
        <dbReference type="SAM" id="SignalP"/>
    </source>
</evidence>
<evidence type="ECO:0000313" key="3">
    <source>
        <dbReference type="Proteomes" id="UP001490330"/>
    </source>
</evidence>
<accession>A0ABV1VSB4</accession>
<sequence length="176" mass="18317">MSKGTCMIAAVRRIAVTGAVAAACAAAVATVGYTASSHDDAPATAVADTQPGYAVEDFNYPQADKIEAEQGIVLKRGDGHIVLAECGSETGLLEVYSRVNAKVCFRATGTSGYLSLEVKSVYGVKGAGSQDADLTLKAPDETPQEVNVPANSFTPVGESIDPDQRDHILVEIRTSK</sequence>
<comment type="caution">
    <text evidence="2">The sequence shown here is derived from an EMBL/GenBank/DDBJ whole genome shotgun (WGS) entry which is preliminary data.</text>
</comment>
<keyword evidence="1" id="KW-0732">Signal</keyword>
<organism evidence="2 3">
    <name type="scientific">Streptomyces flaveolus</name>
    <dbReference type="NCBI Taxonomy" id="67297"/>
    <lineage>
        <taxon>Bacteria</taxon>
        <taxon>Bacillati</taxon>
        <taxon>Actinomycetota</taxon>
        <taxon>Actinomycetes</taxon>
        <taxon>Kitasatosporales</taxon>
        <taxon>Streptomycetaceae</taxon>
        <taxon>Streptomyces</taxon>
    </lineage>
</organism>
<evidence type="ECO:0008006" key="4">
    <source>
        <dbReference type="Google" id="ProtNLM"/>
    </source>
</evidence>